<dbReference type="AlphaFoldDB" id="A0A8J6Y0Z9"/>
<protein>
    <recommendedName>
        <fullName evidence="3">2-dehydropantoate 2-reductase</fullName>
        <ecNumber evidence="2">1.1.1.169</ecNumber>
    </recommendedName>
    <alternativeName>
        <fullName evidence="4">Ketopantoate reductase</fullName>
    </alternativeName>
</protein>
<dbReference type="InterPro" id="IPR013332">
    <property type="entry name" value="KPR_N"/>
</dbReference>
<dbReference type="EC" id="1.1.1.169" evidence="2"/>
<comment type="pathway">
    <text evidence="1">Cofactor biosynthesis; (R)-pantothenate biosynthesis; (R)-pantoate from 3-methyl-2-oxobutanoate: step 2/2.</text>
</comment>
<dbReference type="Gene3D" id="1.10.1040.10">
    <property type="entry name" value="N-(1-d-carboxylethyl)-l-norvaline Dehydrogenase, domain 2"/>
    <property type="match status" value="1"/>
</dbReference>
<dbReference type="PANTHER" id="PTHR21708">
    <property type="entry name" value="PROBABLE 2-DEHYDROPANTOATE 2-REDUCTASE"/>
    <property type="match status" value="1"/>
</dbReference>
<comment type="caution">
    <text evidence="8">The sequence shown here is derived from an EMBL/GenBank/DDBJ whole genome shotgun (WGS) entry which is preliminary data.</text>
</comment>
<dbReference type="InterPro" id="IPR008927">
    <property type="entry name" value="6-PGluconate_DH-like_C_sf"/>
</dbReference>
<evidence type="ECO:0000256" key="2">
    <source>
        <dbReference type="ARBA" id="ARBA00013014"/>
    </source>
</evidence>
<evidence type="ECO:0000313" key="8">
    <source>
        <dbReference type="EMBL" id="MBD3867599.1"/>
    </source>
</evidence>
<dbReference type="InterPro" id="IPR051402">
    <property type="entry name" value="KPR-Related"/>
</dbReference>
<dbReference type="GO" id="GO:0008677">
    <property type="term" value="F:2-dehydropantoate 2-reductase activity"/>
    <property type="evidence" value="ECO:0007669"/>
    <property type="project" value="UniProtKB-EC"/>
</dbReference>
<dbReference type="Gene3D" id="3.40.50.720">
    <property type="entry name" value="NAD(P)-binding Rossmann-like Domain"/>
    <property type="match status" value="1"/>
</dbReference>
<evidence type="ECO:0000256" key="5">
    <source>
        <dbReference type="ARBA" id="ARBA00048793"/>
    </source>
</evidence>
<dbReference type="InterPro" id="IPR013328">
    <property type="entry name" value="6PGD_dom2"/>
</dbReference>
<dbReference type="SUPFAM" id="SSF48179">
    <property type="entry name" value="6-phosphogluconate dehydrogenase C-terminal domain-like"/>
    <property type="match status" value="1"/>
</dbReference>
<feature type="domain" description="Ketopantoate reductase N-terminal" evidence="6">
    <location>
        <begin position="9"/>
        <end position="146"/>
    </location>
</feature>
<dbReference type="EMBL" id="JACXWD010000012">
    <property type="protein sequence ID" value="MBD3867599.1"/>
    <property type="molecule type" value="Genomic_DNA"/>
</dbReference>
<name>A0A8J6Y0Z9_9BACT</name>
<evidence type="ECO:0000256" key="3">
    <source>
        <dbReference type="ARBA" id="ARBA00019465"/>
    </source>
</evidence>
<comment type="catalytic activity">
    <reaction evidence="5">
        <text>(R)-pantoate + NADP(+) = 2-dehydropantoate + NADPH + H(+)</text>
        <dbReference type="Rhea" id="RHEA:16233"/>
        <dbReference type="ChEBI" id="CHEBI:11561"/>
        <dbReference type="ChEBI" id="CHEBI:15378"/>
        <dbReference type="ChEBI" id="CHEBI:15980"/>
        <dbReference type="ChEBI" id="CHEBI:57783"/>
        <dbReference type="ChEBI" id="CHEBI:58349"/>
        <dbReference type="EC" id="1.1.1.169"/>
    </reaction>
</comment>
<dbReference type="Pfam" id="PF08546">
    <property type="entry name" value="ApbA_C"/>
    <property type="match status" value="1"/>
</dbReference>
<dbReference type="GO" id="GO:0005737">
    <property type="term" value="C:cytoplasm"/>
    <property type="evidence" value="ECO:0007669"/>
    <property type="project" value="TreeGrafter"/>
</dbReference>
<evidence type="ECO:0000256" key="4">
    <source>
        <dbReference type="ARBA" id="ARBA00032024"/>
    </source>
</evidence>
<evidence type="ECO:0000256" key="1">
    <source>
        <dbReference type="ARBA" id="ARBA00004994"/>
    </source>
</evidence>
<accession>A0A8J6Y0Z9</accession>
<dbReference type="InterPro" id="IPR013752">
    <property type="entry name" value="KPA_reductase"/>
</dbReference>
<evidence type="ECO:0000313" key="9">
    <source>
        <dbReference type="Proteomes" id="UP000648239"/>
    </source>
</evidence>
<evidence type="ECO:0000259" key="6">
    <source>
        <dbReference type="Pfam" id="PF02558"/>
    </source>
</evidence>
<dbReference type="Pfam" id="PF02558">
    <property type="entry name" value="ApbA"/>
    <property type="match status" value="1"/>
</dbReference>
<organism evidence="8 9">
    <name type="scientific">Candidatus Polarisedimenticola svalbardensis</name>
    <dbReference type="NCBI Taxonomy" id="2886004"/>
    <lineage>
        <taxon>Bacteria</taxon>
        <taxon>Pseudomonadati</taxon>
        <taxon>Acidobacteriota</taxon>
        <taxon>Candidatus Polarisedimenticolia</taxon>
        <taxon>Candidatus Polarisedimenticolales</taxon>
        <taxon>Candidatus Polarisedimenticolaceae</taxon>
        <taxon>Candidatus Polarisedimenticola</taxon>
    </lineage>
</organism>
<feature type="domain" description="Ketopantoate reductase C-terminal" evidence="7">
    <location>
        <begin position="184"/>
        <end position="319"/>
    </location>
</feature>
<proteinExistence type="predicted"/>
<gene>
    <name evidence="8" type="ORF">IFK94_05690</name>
</gene>
<dbReference type="Proteomes" id="UP000648239">
    <property type="component" value="Unassembled WGS sequence"/>
</dbReference>
<dbReference type="InterPro" id="IPR036291">
    <property type="entry name" value="NAD(P)-bd_dom_sf"/>
</dbReference>
<dbReference type="SUPFAM" id="SSF51735">
    <property type="entry name" value="NAD(P)-binding Rossmann-fold domains"/>
    <property type="match status" value="1"/>
</dbReference>
<evidence type="ECO:0000259" key="7">
    <source>
        <dbReference type="Pfam" id="PF08546"/>
    </source>
</evidence>
<dbReference type="PANTHER" id="PTHR21708:SF26">
    <property type="entry name" value="2-DEHYDROPANTOATE 2-REDUCTASE"/>
    <property type="match status" value="1"/>
</dbReference>
<reference evidence="8 9" key="1">
    <citation type="submission" date="2020-08" db="EMBL/GenBank/DDBJ databases">
        <title>Acidobacteriota in marine sediments use diverse sulfur dissimilation pathways.</title>
        <authorList>
            <person name="Wasmund K."/>
        </authorList>
    </citation>
    <scope>NUCLEOTIDE SEQUENCE [LARGE SCALE GENOMIC DNA]</scope>
    <source>
        <strain evidence="8">MAG AM4</strain>
    </source>
</reference>
<sequence length="345" mass="36490">MSEPLRLLSIGAGAIGTYIGGSLALKGHKVVFVERPQVAEKLRSQGLKLYLSGTEHHLPDPQIVGSIQEGLDLQDYDAALFALKSFDTPVFLDSLTMPAQSLPPFLCLSNGVANEPAIATALGPDKSIAGTVTSAVGVRGIGDVALEKLRGVGVAAGHPMSERLSAAMSDAGLNSKLFARAGDMKWSKMLTNLIGNATSAILDMPPAAIFSHPGLYRLEIGQLQETLRVMAAQGVEVVDLPGTPVRLLAFAVKFLPLAISRPLLARKVGGGRGNKMPSFHIDLHSGRGKSEVEFLNGAVVKAGRTHNIPTPVNDLLTGKLLGLTRGEIPLQHYRGQPERLIGDLE</sequence>